<proteinExistence type="predicted"/>
<evidence type="ECO:0008006" key="3">
    <source>
        <dbReference type="Google" id="ProtNLM"/>
    </source>
</evidence>
<dbReference type="Pfam" id="PF10665">
    <property type="entry name" value="Minor_capsid_1"/>
    <property type="match status" value="1"/>
</dbReference>
<dbReference type="EMBL" id="WWSB01000001">
    <property type="protein sequence ID" value="MZK16710.1"/>
    <property type="molecule type" value="Genomic_DNA"/>
</dbReference>
<dbReference type="Proteomes" id="UP000446719">
    <property type="component" value="Unassembled WGS sequence"/>
</dbReference>
<dbReference type="AlphaFoldDB" id="A0A845KK07"/>
<dbReference type="InterPro" id="IPR019612">
    <property type="entry name" value="Minor_capsid_put"/>
</dbReference>
<gene>
    <name evidence="1" type="ORF">GT565_00950</name>
</gene>
<dbReference type="RefSeq" id="WP_161158736.1">
    <property type="nucleotide sequence ID" value="NZ_WWSB01000001.1"/>
</dbReference>
<comment type="caution">
    <text evidence="1">The sequence shown here is derived from an EMBL/GenBank/DDBJ whole genome shotgun (WGS) entry which is preliminary data.</text>
</comment>
<evidence type="ECO:0000313" key="2">
    <source>
        <dbReference type="Proteomes" id="UP000446719"/>
    </source>
</evidence>
<sequence length="115" mass="13426">MKPIPKKLLIHTIMLYEKTSIDKWGSEKLDDGQVLTKVRIEPSNQIVRDKNNSEIQLAATLFYDCRNSQPIGINFKVDQIIDFNGQKHQIKTIEPLYDNLKLHHYEIGMVRYGKN</sequence>
<reference evidence="1 2" key="1">
    <citation type="journal article" date="2019" name="Nat. Med.">
        <title>A library of human gut bacterial isolates paired with longitudinal multiomics data enables mechanistic microbiome research.</title>
        <authorList>
            <person name="Poyet M."/>
            <person name="Groussin M."/>
            <person name="Gibbons S.M."/>
            <person name="Avila-Pacheco J."/>
            <person name="Jiang X."/>
            <person name="Kearney S.M."/>
            <person name="Perrotta A.R."/>
            <person name="Berdy B."/>
            <person name="Zhao S."/>
            <person name="Lieberman T.D."/>
            <person name="Swanson P.K."/>
            <person name="Smith M."/>
            <person name="Roesemann S."/>
            <person name="Alexander J.E."/>
            <person name="Rich S.A."/>
            <person name="Livny J."/>
            <person name="Vlamakis H."/>
            <person name="Clish C."/>
            <person name="Bullock K."/>
            <person name="Deik A."/>
            <person name="Scott J."/>
            <person name="Pierce K.A."/>
            <person name="Xavier R.J."/>
            <person name="Alm E.J."/>
        </authorList>
    </citation>
    <scope>NUCLEOTIDE SEQUENCE [LARGE SCALE GENOMIC DNA]</scope>
    <source>
        <strain evidence="1 2">BIOML-A7</strain>
    </source>
</reference>
<protein>
    <recommendedName>
        <fullName evidence="3">Minor capsid protein</fullName>
    </recommendedName>
</protein>
<evidence type="ECO:0000313" key="1">
    <source>
        <dbReference type="EMBL" id="MZK16710.1"/>
    </source>
</evidence>
<organism evidence="1 2">
    <name type="scientific">Dorea longicatena</name>
    <dbReference type="NCBI Taxonomy" id="88431"/>
    <lineage>
        <taxon>Bacteria</taxon>
        <taxon>Bacillati</taxon>
        <taxon>Bacillota</taxon>
        <taxon>Clostridia</taxon>
        <taxon>Lachnospirales</taxon>
        <taxon>Lachnospiraceae</taxon>
        <taxon>Dorea</taxon>
    </lineage>
</organism>
<name>A0A845KK07_9FIRM</name>
<accession>A0A845KK07</accession>